<evidence type="ECO:0000313" key="2">
    <source>
        <dbReference type="Proteomes" id="UP000488506"/>
    </source>
</evidence>
<sequence length="83" mass="9395">MNLGNLLSRLLKEGKIKSQVADNNYLDNLLAAAKRNFEAAALLRDKVDEAAFKLVYDGLLQIGRVIVLSLRLRENYWAMNMVT</sequence>
<gene>
    <name evidence="1" type="ORF">FD145_239</name>
</gene>
<evidence type="ECO:0000313" key="1">
    <source>
        <dbReference type="EMBL" id="KAF0135101.1"/>
    </source>
</evidence>
<protein>
    <recommendedName>
        <fullName evidence="3">HEPN domain-containing protein</fullName>
    </recommendedName>
</protein>
<proteinExistence type="predicted"/>
<dbReference type="EMBL" id="WPAF01000002">
    <property type="protein sequence ID" value="KAF0135101.1"/>
    <property type="molecule type" value="Genomic_DNA"/>
</dbReference>
<evidence type="ECO:0008006" key="3">
    <source>
        <dbReference type="Google" id="ProtNLM"/>
    </source>
</evidence>
<name>A0A833L284_UNCSA</name>
<comment type="caution">
    <text evidence="1">The sequence shown here is derived from an EMBL/GenBank/DDBJ whole genome shotgun (WGS) entry which is preliminary data.</text>
</comment>
<accession>A0A833L284</accession>
<reference evidence="1 2" key="1">
    <citation type="submission" date="2019-12" db="EMBL/GenBank/DDBJ databases">
        <authorList>
            <person name="Wolfe R."/>
            <person name="Danczak R."/>
            <person name="Wilkins M."/>
        </authorList>
    </citation>
    <scope>NUCLEOTIDE SEQUENCE [LARGE SCALE GENOMIC DNA]</scope>
    <source>
        <strain evidence="1">X2_MaxBin.013</strain>
    </source>
</reference>
<dbReference type="AlphaFoldDB" id="A0A833L284"/>
<dbReference type="Proteomes" id="UP000488506">
    <property type="component" value="Unassembled WGS sequence"/>
</dbReference>
<organism evidence="1 2">
    <name type="scientific">Candidatus Saganbacteria bacterium</name>
    <dbReference type="NCBI Taxonomy" id="2575572"/>
    <lineage>
        <taxon>Bacteria</taxon>
        <taxon>Bacillati</taxon>
        <taxon>Saganbacteria</taxon>
    </lineage>
</organism>